<protein>
    <recommendedName>
        <fullName evidence="2">Cyclic nucleotide-binding domain-containing protein</fullName>
    </recommendedName>
</protein>
<keyword evidence="4" id="KW-1185">Reference proteome</keyword>
<dbReference type="STRING" id="246404.A0A507FNA1"/>
<evidence type="ECO:0000313" key="3">
    <source>
        <dbReference type="EMBL" id="TPX76497.1"/>
    </source>
</evidence>
<feature type="domain" description="Cyclic nucleotide-binding" evidence="2">
    <location>
        <begin position="360"/>
        <end position="409"/>
    </location>
</feature>
<accession>A0A507FNA1</accession>
<dbReference type="SMART" id="SM00100">
    <property type="entry name" value="cNMP"/>
    <property type="match status" value="1"/>
</dbReference>
<feature type="domain" description="Cyclic nucleotide-binding" evidence="2">
    <location>
        <begin position="235"/>
        <end position="357"/>
    </location>
</feature>
<feature type="region of interest" description="Disordered" evidence="1">
    <location>
        <begin position="60"/>
        <end position="87"/>
    </location>
</feature>
<dbReference type="EMBL" id="QEAP01000045">
    <property type="protein sequence ID" value="TPX76497.1"/>
    <property type="molecule type" value="Genomic_DNA"/>
</dbReference>
<feature type="compositionally biased region" description="Low complexity" evidence="1">
    <location>
        <begin position="63"/>
        <end position="73"/>
    </location>
</feature>
<sequence>MAANSPPPTTRTSLDARPSIYAGFLPRVSISCLEPEHTSKTDVSTKCSSIDSLAASATVPSGLSSLKNSSLKLPHIPPTKRAPKANHRLSGNFVPSLPHIKGAHTIDRNSKRVSIKRMSVTVNSSTMHHFEAMETKRRATERWKGAITQVLRRLRAARSIGYVNKHFFNPVAVHASSSATDTATMRQLRFDPEMYRVVKRPGGSSLAMMALYKSPEHRSAEDTNLLEIMAQSLPGFEKYSFVMRRALGRVMNFSHFNNKSVILKQGHPAQSFYHILNGELEVRIVRPDGANIRVRVLRSGDSFGEIALLDAKQTRRTATVTAITDVDLLWFDRDDYDQILKGAIVKEMEERENYISKTPFFAAMGPEAVKALASTAEMLEVQADTTIFSEGDVSQFIMLICEGECKVLKLLDFAKVRVSHGGNTRFQLHPHPLSNAVDSSNGYAVVRKLAKIDKLEEQAHCGVTSAIITAGSPTQIATIGLLVNVRNTIWMPFSLVSASRLKYIAINRHTFCRELANFPELLERAAEEHLTFMEKYSNVRSMQISFIERRLWEMYKKEAVKSYIQDIRNKELDRKILHNVFQ</sequence>
<dbReference type="AlphaFoldDB" id="A0A507FNA1"/>
<dbReference type="PANTHER" id="PTHR23011">
    <property type="entry name" value="CYCLIC NUCLEOTIDE-BINDING DOMAIN CONTAINING PROTEIN"/>
    <property type="match status" value="1"/>
</dbReference>
<organism evidence="3 4">
    <name type="scientific">Chytriomyces confervae</name>
    <dbReference type="NCBI Taxonomy" id="246404"/>
    <lineage>
        <taxon>Eukaryota</taxon>
        <taxon>Fungi</taxon>
        <taxon>Fungi incertae sedis</taxon>
        <taxon>Chytridiomycota</taxon>
        <taxon>Chytridiomycota incertae sedis</taxon>
        <taxon>Chytridiomycetes</taxon>
        <taxon>Chytridiales</taxon>
        <taxon>Chytriomycetaceae</taxon>
        <taxon>Chytriomyces</taxon>
    </lineage>
</organism>
<proteinExistence type="predicted"/>
<dbReference type="Proteomes" id="UP000320333">
    <property type="component" value="Unassembled WGS sequence"/>
</dbReference>
<dbReference type="PROSITE" id="PS00889">
    <property type="entry name" value="CNMP_BINDING_2"/>
    <property type="match status" value="1"/>
</dbReference>
<dbReference type="CDD" id="cd00038">
    <property type="entry name" value="CAP_ED"/>
    <property type="match status" value="1"/>
</dbReference>
<dbReference type="SUPFAM" id="SSF51206">
    <property type="entry name" value="cAMP-binding domain-like"/>
    <property type="match status" value="2"/>
</dbReference>
<evidence type="ECO:0000256" key="1">
    <source>
        <dbReference type="SAM" id="MobiDB-lite"/>
    </source>
</evidence>
<dbReference type="PANTHER" id="PTHR23011:SF28">
    <property type="entry name" value="CYCLIC NUCLEOTIDE-BINDING DOMAIN CONTAINING PROTEIN"/>
    <property type="match status" value="1"/>
</dbReference>
<dbReference type="InterPro" id="IPR018488">
    <property type="entry name" value="cNMP-bd_CS"/>
</dbReference>
<dbReference type="InterPro" id="IPR018490">
    <property type="entry name" value="cNMP-bd_dom_sf"/>
</dbReference>
<gene>
    <name evidence="3" type="ORF">CcCBS67573_g02219</name>
</gene>
<dbReference type="PROSITE" id="PS50042">
    <property type="entry name" value="CNMP_BINDING_3"/>
    <property type="match status" value="2"/>
</dbReference>
<comment type="caution">
    <text evidence="3">The sequence shown here is derived from an EMBL/GenBank/DDBJ whole genome shotgun (WGS) entry which is preliminary data.</text>
</comment>
<dbReference type="Pfam" id="PF00027">
    <property type="entry name" value="cNMP_binding"/>
    <property type="match status" value="1"/>
</dbReference>
<evidence type="ECO:0000313" key="4">
    <source>
        <dbReference type="Proteomes" id="UP000320333"/>
    </source>
</evidence>
<dbReference type="InterPro" id="IPR014710">
    <property type="entry name" value="RmlC-like_jellyroll"/>
</dbReference>
<evidence type="ECO:0000259" key="2">
    <source>
        <dbReference type="PROSITE" id="PS50042"/>
    </source>
</evidence>
<reference evidence="3 4" key="1">
    <citation type="journal article" date="2019" name="Sci. Rep.">
        <title>Comparative genomics of chytrid fungi reveal insights into the obligate biotrophic and pathogenic lifestyle of Synchytrium endobioticum.</title>
        <authorList>
            <person name="van de Vossenberg B.T.L.H."/>
            <person name="Warris S."/>
            <person name="Nguyen H.D.T."/>
            <person name="van Gent-Pelzer M.P.E."/>
            <person name="Joly D.L."/>
            <person name="van de Geest H.C."/>
            <person name="Bonants P.J.M."/>
            <person name="Smith D.S."/>
            <person name="Levesque C.A."/>
            <person name="van der Lee T.A.J."/>
        </authorList>
    </citation>
    <scope>NUCLEOTIDE SEQUENCE [LARGE SCALE GENOMIC DNA]</scope>
    <source>
        <strain evidence="3 4">CBS 675.73</strain>
    </source>
</reference>
<name>A0A507FNA1_9FUNG</name>
<dbReference type="OrthoDB" id="417078at2759"/>
<dbReference type="Gene3D" id="2.60.120.10">
    <property type="entry name" value="Jelly Rolls"/>
    <property type="match status" value="2"/>
</dbReference>
<dbReference type="InterPro" id="IPR000595">
    <property type="entry name" value="cNMP-bd_dom"/>
</dbReference>